<reference evidence="3 4" key="2">
    <citation type="journal article" date="2012" name="PLoS ONE">
        <title>Genomic characterization of the taylorella genus.</title>
        <authorList>
            <person name="Hebert L."/>
            <person name="Moumen B."/>
            <person name="Pons N."/>
            <person name="Duquesne F."/>
            <person name="Breuil M.F."/>
            <person name="Goux D."/>
            <person name="Batto J.M."/>
            <person name="Laugier C."/>
            <person name="Renault P."/>
            <person name="Petry S."/>
        </authorList>
    </citation>
    <scope>NUCLEOTIDE SEQUENCE [LARGE SCALE GENOMIC DNA]</scope>
    <source>
        <strain evidence="3 4">MCE3</strain>
    </source>
</reference>
<name>G4QC14_TAYAM</name>
<dbReference type="SUPFAM" id="SSF89919">
    <property type="entry name" value="Ribosome-binding factor A, RbfA"/>
    <property type="match status" value="1"/>
</dbReference>
<keyword evidence="2" id="KW-0963">Cytoplasm</keyword>
<dbReference type="GO" id="GO:0043024">
    <property type="term" value="F:ribosomal small subunit binding"/>
    <property type="evidence" value="ECO:0007669"/>
    <property type="project" value="TreeGrafter"/>
</dbReference>
<comment type="subcellular location">
    <subcellularLocation>
        <location evidence="2">Cytoplasm</location>
    </subcellularLocation>
</comment>
<sequence length="139" mass="15724">MNRHKTKTGPSRNIRIADQIQKDLASLIQRELGTRHGLITLTRVDLSADYAHAKVYFSVLGAEPLDAQDTLNDKAGYLHSLLYKMLHIHTVPTLRFFHDDQLSHVMEMSKLIDKANNAASDDELYAIGDEFEPPKIRGL</sequence>
<dbReference type="PANTHER" id="PTHR33515">
    <property type="entry name" value="RIBOSOME-BINDING FACTOR A, CHLOROPLASTIC-RELATED"/>
    <property type="match status" value="1"/>
</dbReference>
<dbReference type="Pfam" id="PF02033">
    <property type="entry name" value="RBFA"/>
    <property type="match status" value="1"/>
</dbReference>
<dbReference type="InterPro" id="IPR023799">
    <property type="entry name" value="RbfA_dom_sf"/>
</dbReference>
<dbReference type="HOGENOM" id="CLU_089475_5_1_4"/>
<comment type="subunit">
    <text evidence="2">Monomer. Binds 30S ribosomal subunits, but not 50S ribosomal subunits or 70S ribosomes.</text>
</comment>
<dbReference type="NCBIfam" id="TIGR00082">
    <property type="entry name" value="rbfA"/>
    <property type="match status" value="1"/>
</dbReference>
<evidence type="ECO:0000256" key="1">
    <source>
        <dbReference type="ARBA" id="ARBA00022517"/>
    </source>
</evidence>
<keyword evidence="4" id="KW-1185">Reference proteome</keyword>
<keyword evidence="1 2" id="KW-0690">Ribosome biogenesis</keyword>
<dbReference type="OrthoDB" id="307788at2"/>
<proteinExistence type="inferred from homology"/>
<dbReference type="HAMAP" id="MF_00003">
    <property type="entry name" value="RbfA"/>
    <property type="match status" value="1"/>
</dbReference>
<dbReference type="Gene3D" id="3.30.300.20">
    <property type="match status" value="1"/>
</dbReference>
<comment type="function">
    <text evidence="2">One of several proteins that assist in the late maturation steps of the functional core of the 30S ribosomal subunit. Associates with free 30S ribosomal subunits (but not with 30S subunits that are part of 70S ribosomes or polysomes). Required for efficient processing of 16S rRNA. May interact with the 5'-terminal helix region of 16S rRNA.</text>
</comment>
<gene>
    <name evidence="2" type="primary">rbfA</name>
    <name evidence="3" type="ordered locus">TASI_1075</name>
</gene>
<dbReference type="PANTHER" id="PTHR33515:SF1">
    <property type="entry name" value="RIBOSOME-BINDING FACTOR A, CHLOROPLASTIC-RELATED"/>
    <property type="match status" value="1"/>
</dbReference>
<dbReference type="AlphaFoldDB" id="G4QC14"/>
<reference key="1">
    <citation type="submission" date="2011-09" db="EMBL/GenBank/DDBJ databases">
        <title>Genomic characterization of the Taylorella genus.</title>
        <authorList>
            <person name="Hebert L."/>
            <person name="Moumen B."/>
            <person name="Pons N."/>
            <person name="Duquesne F."/>
            <person name="Breuil M.-F."/>
            <person name="Goux D."/>
            <person name="Batto J.-M."/>
            <person name="Renault P."/>
            <person name="Laugier C."/>
            <person name="Petry S."/>
        </authorList>
    </citation>
    <scope>NUCLEOTIDE SEQUENCE</scope>
    <source>
        <strain>MCE3</strain>
    </source>
</reference>
<dbReference type="STRING" id="1008459.TASI_1075"/>
<dbReference type="Proteomes" id="UP000009284">
    <property type="component" value="Chromosome"/>
</dbReference>
<dbReference type="KEGG" id="tas:TASI_1075"/>
<organism evidence="3 4">
    <name type="scientific">Taylorella asinigenitalis (strain MCE3)</name>
    <dbReference type="NCBI Taxonomy" id="1008459"/>
    <lineage>
        <taxon>Bacteria</taxon>
        <taxon>Pseudomonadati</taxon>
        <taxon>Pseudomonadota</taxon>
        <taxon>Betaproteobacteria</taxon>
        <taxon>Burkholderiales</taxon>
        <taxon>Alcaligenaceae</taxon>
        <taxon>Taylorella</taxon>
    </lineage>
</organism>
<evidence type="ECO:0000313" key="4">
    <source>
        <dbReference type="Proteomes" id="UP000009284"/>
    </source>
</evidence>
<dbReference type="eggNOG" id="COG0858">
    <property type="taxonomic scope" value="Bacteria"/>
</dbReference>
<dbReference type="InterPro" id="IPR015946">
    <property type="entry name" value="KH_dom-like_a/b"/>
</dbReference>
<comment type="similarity">
    <text evidence="2">Belongs to the RbfA family.</text>
</comment>
<dbReference type="EMBL" id="CP003059">
    <property type="protein sequence ID" value="AEP36830.1"/>
    <property type="molecule type" value="Genomic_DNA"/>
</dbReference>
<evidence type="ECO:0000313" key="3">
    <source>
        <dbReference type="EMBL" id="AEP36830.1"/>
    </source>
</evidence>
<dbReference type="RefSeq" id="WP_014111725.1">
    <property type="nucleotide sequence ID" value="NC_016043.1"/>
</dbReference>
<dbReference type="GO" id="GO:0005829">
    <property type="term" value="C:cytosol"/>
    <property type="evidence" value="ECO:0007669"/>
    <property type="project" value="TreeGrafter"/>
</dbReference>
<dbReference type="GO" id="GO:0030490">
    <property type="term" value="P:maturation of SSU-rRNA"/>
    <property type="evidence" value="ECO:0007669"/>
    <property type="project" value="UniProtKB-UniRule"/>
</dbReference>
<protein>
    <recommendedName>
        <fullName evidence="2">Ribosome-binding factor A</fullName>
    </recommendedName>
</protein>
<dbReference type="InterPro" id="IPR000238">
    <property type="entry name" value="RbfA"/>
</dbReference>
<accession>G4QC14</accession>
<evidence type="ECO:0000256" key="2">
    <source>
        <dbReference type="HAMAP-Rule" id="MF_00003"/>
    </source>
</evidence>